<dbReference type="InterPro" id="IPR006439">
    <property type="entry name" value="HAD-SF_hydro_IA"/>
</dbReference>
<dbReference type="PANTHER" id="PTHR46193">
    <property type="entry name" value="6-PHOSPHOGLUCONATE PHOSPHATASE"/>
    <property type="match status" value="1"/>
</dbReference>
<dbReference type="InterPro" id="IPR036412">
    <property type="entry name" value="HAD-like_sf"/>
</dbReference>
<proteinExistence type="inferred from homology"/>
<dbReference type="SFLD" id="SFLDS00003">
    <property type="entry name" value="Haloacid_Dehalogenase"/>
    <property type="match status" value="1"/>
</dbReference>
<evidence type="ECO:0000256" key="3">
    <source>
        <dbReference type="ARBA" id="ARBA00022723"/>
    </source>
</evidence>
<evidence type="ECO:0000256" key="4">
    <source>
        <dbReference type="ARBA" id="ARBA00022842"/>
    </source>
</evidence>
<dbReference type="SUPFAM" id="SSF56784">
    <property type="entry name" value="HAD-like"/>
    <property type="match status" value="1"/>
</dbReference>
<dbReference type="Proteomes" id="UP000571554">
    <property type="component" value="Unassembled WGS sequence"/>
</dbReference>
<reference evidence="5 6" key="1">
    <citation type="submission" date="2020-08" db="EMBL/GenBank/DDBJ databases">
        <title>Above-ground endophytic microbial communities from plants in different locations in the United States.</title>
        <authorList>
            <person name="Frank C."/>
        </authorList>
    </citation>
    <scope>NUCLEOTIDE SEQUENCE [LARGE SCALE GENOMIC DNA]</scope>
    <source>
        <strain evidence="5 6">WP4_2_2</strain>
    </source>
</reference>
<dbReference type="Pfam" id="PF00702">
    <property type="entry name" value="Hydrolase"/>
    <property type="match status" value="1"/>
</dbReference>
<evidence type="ECO:0000313" key="6">
    <source>
        <dbReference type="Proteomes" id="UP000571554"/>
    </source>
</evidence>
<dbReference type="NCBIfam" id="TIGR01509">
    <property type="entry name" value="HAD-SF-IA-v3"/>
    <property type="match status" value="1"/>
</dbReference>
<dbReference type="SFLD" id="SFLDG01129">
    <property type="entry name" value="C1.5:_HAD__Beta-PGM__Phosphata"/>
    <property type="match status" value="1"/>
</dbReference>
<name>A0A7W9TUJ0_9BURK</name>
<dbReference type="PANTHER" id="PTHR46193:SF10">
    <property type="entry name" value="6-PHOSPHOGLUCONATE PHOSPHATASE"/>
    <property type="match status" value="1"/>
</dbReference>
<dbReference type="InterPro" id="IPR023214">
    <property type="entry name" value="HAD_sf"/>
</dbReference>
<comment type="similarity">
    <text evidence="2">Belongs to the HAD-like hydrolase superfamily. CbbY/CbbZ/Gph/YieH family.</text>
</comment>
<comment type="cofactor">
    <cofactor evidence="1">
        <name>Mg(2+)</name>
        <dbReference type="ChEBI" id="CHEBI:18420"/>
    </cofactor>
</comment>
<dbReference type="AlphaFoldDB" id="A0A7W9TUJ0"/>
<protein>
    <submittedName>
        <fullName evidence="5">HAD superfamily hydrolase (TIGR01509 family)</fullName>
    </submittedName>
</protein>
<evidence type="ECO:0000256" key="1">
    <source>
        <dbReference type="ARBA" id="ARBA00001946"/>
    </source>
</evidence>
<dbReference type="InterPro" id="IPR023198">
    <property type="entry name" value="PGP-like_dom2"/>
</dbReference>
<dbReference type="GO" id="GO:0016787">
    <property type="term" value="F:hydrolase activity"/>
    <property type="evidence" value="ECO:0007669"/>
    <property type="project" value="UniProtKB-KW"/>
</dbReference>
<dbReference type="InterPro" id="IPR051600">
    <property type="entry name" value="Beta-PGM-like"/>
</dbReference>
<dbReference type="GO" id="GO:0046872">
    <property type="term" value="F:metal ion binding"/>
    <property type="evidence" value="ECO:0007669"/>
    <property type="project" value="UniProtKB-KW"/>
</dbReference>
<evidence type="ECO:0000256" key="2">
    <source>
        <dbReference type="ARBA" id="ARBA00006171"/>
    </source>
</evidence>
<keyword evidence="5" id="KW-0378">Hydrolase</keyword>
<dbReference type="Gene3D" id="1.10.150.240">
    <property type="entry name" value="Putative phosphatase, domain 2"/>
    <property type="match status" value="1"/>
</dbReference>
<sequence>MTNAAIQALICDCDGVLIDSEAVAAAVLVRELEARWPGATVAPVLMPLLGQRIERVLGGTSEALGRSLAAADVDAIRAVAEREAAEAPLFPGVVEALDAIALPKACASNSYTAVVRRVLERTGLARFFGERIYCADIVAKPKPAPDVYLAAAHGIGVVPQACIVVEDSVTGVSAARAAGMTVLGFIGGAHVGGEAHALELREVGAQAIFDDMRMLPALVADWMRKTEARAL</sequence>
<accession>A0A7W9TUJ0</accession>
<dbReference type="EMBL" id="JACHBW010000001">
    <property type="protein sequence ID" value="MBB6100655.1"/>
    <property type="molecule type" value="Genomic_DNA"/>
</dbReference>
<evidence type="ECO:0000313" key="5">
    <source>
        <dbReference type="EMBL" id="MBB6100655.1"/>
    </source>
</evidence>
<organism evidence="5 6">
    <name type="scientific">Paraburkholderia bannensis</name>
    <dbReference type="NCBI Taxonomy" id="765414"/>
    <lineage>
        <taxon>Bacteria</taxon>
        <taxon>Pseudomonadati</taxon>
        <taxon>Pseudomonadota</taxon>
        <taxon>Betaproteobacteria</taxon>
        <taxon>Burkholderiales</taxon>
        <taxon>Burkholderiaceae</taxon>
        <taxon>Paraburkholderia</taxon>
    </lineage>
</organism>
<dbReference type="RefSeq" id="WP_183720140.1">
    <property type="nucleotide sequence ID" value="NZ_JACHBW010000001.1"/>
</dbReference>
<dbReference type="Gene3D" id="3.40.50.1000">
    <property type="entry name" value="HAD superfamily/HAD-like"/>
    <property type="match status" value="1"/>
</dbReference>
<keyword evidence="3" id="KW-0479">Metal-binding</keyword>
<gene>
    <name evidence="5" type="ORF">F4827_000459</name>
</gene>
<keyword evidence="4" id="KW-0460">Magnesium</keyword>
<comment type="caution">
    <text evidence="5">The sequence shown here is derived from an EMBL/GenBank/DDBJ whole genome shotgun (WGS) entry which is preliminary data.</text>
</comment>
<keyword evidence="6" id="KW-1185">Reference proteome</keyword>